<evidence type="ECO:0008006" key="3">
    <source>
        <dbReference type="Google" id="ProtNLM"/>
    </source>
</evidence>
<feature type="compositionally biased region" description="Acidic residues" evidence="1">
    <location>
        <begin position="325"/>
        <end position="341"/>
    </location>
</feature>
<accession>A0A7R9B150</accession>
<evidence type="ECO:0000313" key="2">
    <source>
        <dbReference type="EMBL" id="CAD7264276.1"/>
    </source>
</evidence>
<dbReference type="AlphaFoldDB" id="A0A7R9B150"/>
<name>A0A7R9B150_TIMSH</name>
<sequence>MLLKGKMMRNPAIKIEGKNLRRSQTVRYLGVTLDENRNFTAHIEEVMGRAQRVMNKIISIGQRRFLLPMRIIKTYHQVILLSIVGYGACVWAHRLNNVVLARAVRSIQRNVILRLTGAYRTVAIDALNVALGVWPLDLLVKKRAIGYWKRKDNWEKIRILTSPEVETSEDAVFALLRKWQRHWEGSETSRRAYQLFPNVVQRIDKTHLEPSPGLVHFITGKGLYPESLRKMGLVESDLCECGTVGTPEHVVLEYARTLEIRRPNQQVVQERLVGDILRKPAHWRFLDKLASERAKMEYVRALREIRGLGRRLNRLRAREGWGESSDMDSDEDRDNVEDNGGYEDRNTGSGTETDASELSAGGI</sequence>
<evidence type="ECO:0000256" key="1">
    <source>
        <dbReference type="SAM" id="MobiDB-lite"/>
    </source>
</evidence>
<feature type="region of interest" description="Disordered" evidence="1">
    <location>
        <begin position="320"/>
        <end position="363"/>
    </location>
</feature>
<gene>
    <name evidence="2" type="ORF">TSIB3V08_LOCUS8333</name>
</gene>
<dbReference type="EMBL" id="OC004259">
    <property type="protein sequence ID" value="CAD7264276.1"/>
    <property type="molecule type" value="Genomic_DNA"/>
</dbReference>
<proteinExistence type="predicted"/>
<protein>
    <recommendedName>
        <fullName evidence="3">Reverse transcriptase</fullName>
    </recommendedName>
</protein>
<organism evidence="2">
    <name type="scientific">Timema shepardi</name>
    <name type="common">Walking stick</name>
    <dbReference type="NCBI Taxonomy" id="629360"/>
    <lineage>
        <taxon>Eukaryota</taxon>
        <taxon>Metazoa</taxon>
        <taxon>Ecdysozoa</taxon>
        <taxon>Arthropoda</taxon>
        <taxon>Hexapoda</taxon>
        <taxon>Insecta</taxon>
        <taxon>Pterygota</taxon>
        <taxon>Neoptera</taxon>
        <taxon>Polyneoptera</taxon>
        <taxon>Phasmatodea</taxon>
        <taxon>Timematodea</taxon>
        <taxon>Timematoidea</taxon>
        <taxon>Timematidae</taxon>
        <taxon>Timema</taxon>
    </lineage>
</organism>
<reference evidence="2" key="1">
    <citation type="submission" date="2020-11" db="EMBL/GenBank/DDBJ databases">
        <authorList>
            <person name="Tran Van P."/>
        </authorList>
    </citation>
    <scope>NUCLEOTIDE SEQUENCE</scope>
</reference>